<organism evidence="2 3">
    <name type="scientific">Caerostris darwini</name>
    <dbReference type="NCBI Taxonomy" id="1538125"/>
    <lineage>
        <taxon>Eukaryota</taxon>
        <taxon>Metazoa</taxon>
        <taxon>Ecdysozoa</taxon>
        <taxon>Arthropoda</taxon>
        <taxon>Chelicerata</taxon>
        <taxon>Arachnida</taxon>
        <taxon>Araneae</taxon>
        <taxon>Araneomorphae</taxon>
        <taxon>Entelegynae</taxon>
        <taxon>Araneoidea</taxon>
        <taxon>Araneidae</taxon>
        <taxon>Caerostris</taxon>
    </lineage>
</organism>
<comment type="caution">
    <text evidence="2">The sequence shown here is derived from an EMBL/GenBank/DDBJ whole genome shotgun (WGS) entry which is preliminary data.</text>
</comment>
<feature type="compositionally biased region" description="Polar residues" evidence="1">
    <location>
        <begin position="9"/>
        <end position="18"/>
    </location>
</feature>
<evidence type="ECO:0000256" key="1">
    <source>
        <dbReference type="SAM" id="MobiDB-lite"/>
    </source>
</evidence>
<evidence type="ECO:0000313" key="2">
    <source>
        <dbReference type="EMBL" id="GIX77808.1"/>
    </source>
</evidence>
<sequence length="174" mass="19061">MGSLHERSISTFKMSGTTDGRDSRSRQRHSSVIVAFTTNKWELQKTTATPNQNDSRASVCYVPGGKVLPPVCGSNGSTGLAKRLPGEGYPFCLMVYTLLWAVAERCDVAKLTNSSAMRKGHFEPLILETERVGGQFDAVERFDVRIPPPPAGMLTGGLEMWGKWTQNEAHSNSN</sequence>
<gene>
    <name evidence="2" type="ORF">CDAR_85071</name>
</gene>
<name>A0AAV4N1E3_9ARAC</name>
<dbReference type="EMBL" id="BPLQ01001054">
    <property type="protein sequence ID" value="GIX77808.1"/>
    <property type="molecule type" value="Genomic_DNA"/>
</dbReference>
<dbReference type="AlphaFoldDB" id="A0AAV4N1E3"/>
<protein>
    <submittedName>
        <fullName evidence="2">Uncharacterized protein</fullName>
    </submittedName>
</protein>
<evidence type="ECO:0000313" key="3">
    <source>
        <dbReference type="Proteomes" id="UP001054837"/>
    </source>
</evidence>
<feature type="region of interest" description="Disordered" evidence="1">
    <location>
        <begin position="1"/>
        <end position="29"/>
    </location>
</feature>
<reference evidence="2 3" key="1">
    <citation type="submission" date="2021-06" db="EMBL/GenBank/DDBJ databases">
        <title>Caerostris darwini draft genome.</title>
        <authorList>
            <person name="Kono N."/>
            <person name="Arakawa K."/>
        </authorList>
    </citation>
    <scope>NUCLEOTIDE SEQUENCE [LARGE SCALE GENOMIC DNA]</scope>
</reference>
<accession>A0AAV4N1E3</accession>
<proteinExistence type="predicted"/>
<dbReference type="Proteomes" id="UP001054837">
    <property type="component" value="Unassembled WGS sequence"/>
</dbReference>
<keyword evidence="3" id="KW-1185">Reference proteome</keyword>